<feature type="domain" description="Origin recognition complex subunit 3 N-terminal" evidence="7">
    <location>
        <begin position="46"/>
        <end position="360"/>
    </location>
</feature>
<dbReference type="Pfam" id="PF07034">
    <property type="entry name" value="ORC3_N"/>
    <property type="match status" value="1"/>
</dbReference>
<evidence type="ECO:0000256" key="5">
    <source>
        <dbReference type="ARBA" id="ARBA00023242"/>
    </source>
</evidence>
<evidence type="ECO:0000256" key="6">
    <source>
        <dbReference type="SAM" id="MobiDB-lite"/>
    </source>
</evidence>
<dbReference type="InterPro" id="IPR040855">
    <property type="entry name" value="ORC_WH_C"/>
</dbReference>
<keyword evidence="5" id="KW-0539">Nucleus</keyword>
<accession>A0A059DKQ4</accession>
<dbReference type="GO" id="GO:0006270">
    <property type="term" value="P:DNA replication initiation"/>
    <property type="evidence" value="ECO:0000318"/>
    <property type="project" value="GO_Central"/>
</dbReference>
<dbReference type="FunCoup" id="A0A059DKQ4">
    <property type="interactions" value="2462"/>
</dbReference>
<dbReference type="Pfam" id="PF18137">
    <property type="entry name" value="WHD_ORC"/>
    <property type="match status" value="1"/>
</dbReference>
<dbReference type="eggNOG" id="KOG2538">
    <property type="taxonomic scope" value="Eukaryota"/>
</dbReference>
<proteinExistence type="inferred from homology"/>
<comment type="similarity">
    <text evidence="2">Belongs to the ORC3 family.</text>
</comment>
<evidence type="ECO:0000259" key="7">
    <source>
        <dbReference type="Pfam" id="PF07034"/>
    </source>
</evidence>
<sequence length="742" mass="83783">MKKTAASAPSPASPSPSPHQEHGDDNSLQPFFILHRAAPDKSDRKPSRRSVPSSPASPNKAVNSDDHDDCSGDLSREHLRMEAFQHAWSDIETAIQGVLHSIDSATFEAIHSWISESFSIIRTHVSSGFSEIAQSFPAAVDSVSRRLFTGLILTKNMELFDDLRTFEEVGRFLRSHGCHVANLSSMDFVAKNGIGGCITSLLRQFLATSVDAPDMLTLSSWYNNQVNNDTPIVLIIDDLERCCGSVLSDFILLLSEWVMKIPVILIIGVATTPDRLRSILQSEALQCLYPFKFNLGTLAERMDAVVEAILVKQSPGFFISHKVAVFMRNHFVNHGGTLSSFIRALKVACVQHFSMEPFSFVLRGLIEEEIQGSKHGALPKAIYNCASNISPCERFVTSNKMDEEAVQRLVPEIAQLRRLHFLWSIVVLCLYEAGKGNEFHVLDLLCEALDPEFYASRAPGSFTQETGHTKASSPNDCFTHQHKFTMRKNGFISQAMRKVRDLSESHLLSLLKRWERHTADIIEIHEKVKELQHMLKFENCQQVKKDSVEIAKIRGLQNKSNLGRDMKRVNDKASSFLAYLIEKYMQPIECVPSHEIVCFKNVKKLQMALVGDSRRQIQVDLLESHNILSCSCCRNDNILLSSMHDTSIMYTSCQEHGDLVNLHDWYQSFKRILLCPNSKKRHKLKQSPVSKKRKIVDDSEKLSEVVIQSRFCRGVAELQITGLLRMQSKRRPDFVQRVAFGL</sequence>
<dbReference type="InterPro" id="IPR020795">
    <property type="entry name" value="ORC3"/>
</dbReference>
<dbReference type="OMA" id="YCLMEHY"/>
<evidence type="ECO:0000256" key="2">
    <source>
        <dbReference type="ARBA" id="ARBA00010977"/>
    </source>
</evidence>
<dbReference type="AlphaFoldDB" id="A0A059DKQ4"/>
<evidence type="ECO:0000259" key="8">
    <source>
        <dbReference type="Pfam" id="PF18137"/>
    </source>
</evidence>
<dbReference type="GO" id="GO:0003688">
    <property type="term" value="F:DNA replication origin binding"/>
    <property type="evidence" value="ECO:0000318"/>
    <property type="project" value="GO_Central"/>
</dbReference>
<evidence type="ECO:0000256" key="4">
    <source>
        <dbReference type="ARBA" id="ARBA00023125"/>
    </source>
</evidence>
<dbReference type="InParanoid" id="A0A059DKQ4"/>
<dbReference type="STRING" id="71139.A0A059DKQ4"/>
<feature type="domain" description="Origin recognition complex subunit 3 winged helix C-terminal" evidence="8">
    <location>
        <begin position="614"/>
        <end position="740"/>
    </location>
</feature>
<dbReference type="GO" id="GO:0031261">
    <property type="term" value="C:DNA replication preinitiation complex"/>
    <property type="evidence" value="ECO:0000318"/>
    <property type="project" value="GO_Central"/>
</dbReference>
<dbReference type="GO" id="GO:0005656">
    <property type="term" value="C:nuclear pre-replicative complex"/>
    <property type="evidence" value="ECO:0000318"/>
    <property type="project" value="GO_Central"/>
</dbReference>
<name>A0A059DKQ4_EUCGR</name>
<feature type="compositionally biased region" description="Low complexity" evidence="6">
    <location>
        <begin position="1"/>
        <end position="10"/>
    </location>
</feature>
<protein>
    <submittedName>
        <fullName evidence="9">Uncharacterized protein</fullName>
    </submittedName>
</protein>
<dbReference type="InterPro" id="IPR045667">
    <property type="entry name" value="ORC3_N"/>
</dbReference>
<keyword evidence="3" id="KW-0235">DNA replication</keyword>
<reference evidence="9" key="1">
    <citation type="submission" date="2013-07" db="EMBL/GenBank/DDBJ databases">
        <title>The genome of Eucalyptus grandis.</title>
        <authorList>
            <person name="Schmutz J."/>
            <person name="Hayes R."/>
            <person name="Myburg A."/>
            <person name="Tuskan G."/>
            <person name="Grattapaglia D."/>
            <person name="Rokhsar D.S."/>
        </authorList>
    </citation>
    <scope>NUCLEOTIDE SEQUENCE</scope>
    <source>
        <tissue evidence="9">Leaf extractions</tissue>
    </source>
</reference>
<keyword evidence="4" id="KW-0238">DNA-binding</keyword>
<dbReference type="EMBL" id="KK198753">
    <property type="protein sequence ID" value="KCW90979.1"/>
    <property type="molecule type" value="Genomic_DNA"/>
</dbReference>
<organism evidence="9">
    <name type="scientific">Eucalyptus grandis</name>
    <name type="common">Flooded gum</name>
    <dbReference type="NCBI Taxonomy" id="71139"/>
    <lineage>
        <taxon>Eukaryota</taxon>
        <taxon>Viridiplantae</taxon>
        <taxon>Streptophyta</taxon>
        <taxon>Embryophyta</taxon>
        <taxon>Tracheophyta</taxon>
        <taxon>Spermatophyta</taxon>
        <taxon>Magnoliopsida</taxon>
        <taxon>eudicotyledons</taxon>
        <taxon>Gunneridae</taxon>
        <taxon>Pentapetalae</taxon>
        <taxon>rosids</taxon>
        <taxon>malvids</taxon>
        <taxon>Myrtales</taxon>
        <taxon>Myrtaceae</taxon>
        <taxon>Myrtoideae</taxon>
        <taxon>Eucalypteae</taxon>
        <taxon>Eucalyptus</taxon>
    </lineage>
</organism>
<feature type="region of interest" description="Disordered" evidence="6">
    <location>
        <begin position="1"/>
        <end position="73"/>
    </location>
</feature>
<dbReference type="GO" id="GO:0048527">
    <property type="term" value="P:lateral root development"/>
    <property type="evidence" value="ECO:0007669"/>
    <property type="project" value="EnsemblPlants"/>
</dbReference>
<dbReference type="GO" id="GO:0005664">
    <property type="term" value="C:nuclear origin of replication recognition complex"/>
    <property type="evidence" value="ECO:0000318"/>
    <property type="project" value="GO_Central"/>
</dbReference>
<evidence type="ECO:0000313" key="9">
    <source>
        <dbReference type="EMBL" id="KCW90979.1"/>
    </source>
</evidence>
<dbReference type="CDD" id="cd20704">
    <property type="entry name" value="Orc3"/>
    <property type="match status" value="1"/>
</dbReference>
<comment type="subcellular location">
    <subcellularLocation>
        <location evidence="1">Nucleus</location>
    </subcellularLocation>
</comment>
<dbReference type="Gramene" id="KCW90979">
    <property type="protein sequence ID" value="KCW90979"/>
    <property type="gene ID" value="EUGRSUZ_A02992"/>
</dbReference>
<evidence type="ECO:0000256" key="1">
    <source>
        <dbReference type="ARBA" id="ARBA00004123"/>
    </source>
</evidence>
<dbReference type="PANTHER" id="PTHR12748:SF0">
    <property type="entry name" value="ORIGIN RECOGNITION COMPLEX SUBUNIT 3"/>
    <property type="match status" value="1"/>
</dbReference>
<dbReference type="PANTHER" id="PTHR12748">
    <property type="entry name" value="ORIGIN RECOGNITION COMPLEX SUBUNIT 3"/>
    <property type="match status" value="1"/>
</dbReference>
<evidence type="ECO:0000256" key="3">
    <source>
        <dbReference type="ARBA" id="ARBA00022705"/>
    </source>
</evidence>
<feature type="compositionally biased region" description="Low complexity" evidence="6">
    <location>
        <begin position="49"/>
        <end position="58"/>
    </location>
</feature>
<dbReference type="GO" id="GO:0009744">
    <property type="term" value="P:response to sucrose"/>
    <property type="evidence" value="ECO:0007669"/>
    <property type="project" value="EnsemblPlants"/>
</dbReference>
<gene>
    <name evidence="9" type="ORF">EUGRSUZ_A02992</name>
</gene>